<gene>
    <name evidence="1" type="ORF">H9863_01555</name>
</gene>
<accession>A0A9D2AAY5</accession>
<dbReference type="AlphaFoldDB" id="A0A9D2AAY5"/>
<dbReference type="Proteomes" id="UP000824202">
    <property type="component" value="Unassembled WGS sequence"/>
</dbReference>
<dbReference type="EMBL" id="DXFT01000028">
    <property type="protein sequence ID" value="HIX02786.1"/>
    <property type="molecule type" value="Genomic_DNA"/>
</dbReference>
<organism evidence="1 2">
    <name type="scientific">Candidatus Odoribacter faecigallinarum</name>
    <dbReference type="NCBI Taxonomy" id="2838706"/>
    <lineage>
        <taxon>Bacteria</taxon>
        <taxon>Pseudomonadati</taxon>
        <taxon>Bacteroidota</taxon>
        <taxon>Bacteroidia</taxon>
        <taxon>Bacteroidales</taxon>
        <taxon>Odoribacteraceae</taxon>
        <taxon>Odoribacter</taxon>
    </lineage>
</organism>
<reference evidence="1" key="1">
    <citation type="journal article" date="2021" name="PeerJ">
        <title>Extensive microbial diversity within the chicken gut microbiome revealed by metagenomics and culture.</title>
        <authorList>
            <person name="Gilroy R."/>
            <person name="Ravi A."/>
            <person name="Getino M."/>
            <person name="Pursley I."/>
            <person name="Horton D.L."/>
            <person name="Alikhan N.F."/>
            <person name="Baker D."/>
            <person name="Gharbi K."/>
            <person name="Hall N."/>
            <person name="Watson M."/>
            <person name="Adriaenssens E.M."/>
            <person name="Foster-Nyarko E."/>
            <person name="Jarju S."/>
            <person name="Secka A."/>
            <person name="Antonio M."/>
            <person name="Oren A."/>
            <person name="Chaudhuri R.R."/>
            <person name="La Ragione R."/>
            <person name="Hildebrand F."/>
            <person name="Pallen M.J."/>
        </authorList>
    </citation>
    <scope>NUCLEOTIDE SEQUENCE</scope>
    <source>
        <strain evidence="1">23274</strain>
    </source>
</reference>
<proteinExistence type="predicted"/>
<evidence type="ECO:0000313" key="2">
    <source>
        <dbReference type="Proteomes" id="UP000824202"/>
    </source>
</evidence>
<comment type="caution">
    <text evidence="1">The sequence shown here is derived from an EMBL/GenBank/DDBJ whole genome shotgun (WGS) entry which is preliminary data.</text>
</comment>
<name>A0A9D2AAY5_9BACT</name>
<reference evidence="1" key="2">
    <citation type="submission" date="2021-04" db="EMBL/GenBank/DDBJ databases">
        <authorList>
            <person name="Gilroy R."/>
        </authorList>
    </citation>
    <scope>NUCLEOTIDE SEQUENCE</scope>
    <source>
        <strain evidence="1">23274</strain>
    </source>
</reference>
<sequence length="143" mass="17191">MENNIWRGFTKEEQHLYHRVEERDGQVEDNLSDTIQVGYEIVLERMESSLASICKLLKEGKVEDARKLYETIFSYYSEDADLWLEVEFLKRALPIVAQIHSRKDTLDWISSIVQEDIKDLEAILRKRYRVFEEVDQHQERREK</sequence>
<protein>
    <submittedName>
        <fullName evidence="1">Uncharacterized protein</fullName>
    </submittedName>
</protein>
<evidence type="ECO:0000313" key="1">
    <source>
        <dbReference type="EMBL" id="HIX02786.1"/>
    </source>
</evidence>